<dbReference type="AlphaFoldDB" id="A0A2X2V538"/>
<dbReference type="STRING" id="158822.LH23_10275"/>
<name>A0A2X2V538_9ENTR</name>
<keyword evidence="1" id="KW-0449">Lipoprotein</keyword>
<proteinExistence type="predicted"/>
<evidence type="ECO:0000313" key="2">
    <source>
        <dbReference type="Proteomes" id="UP000251197"/>
    </source>
</evidence>
<dbReference type="EMBL" id="UAVU01000003">
    <property type="protein sequence ID" value="SQA97060.1"/>
    <property type="molecule type" value="Genomic_DNA"/>
</dbReference>
<gene>
    <name evidence="1" type="ORF">NCTC12120_00877</name>
</gene>
<sequence length="99" mass="10764">MIGPNSPVDLQIIVNQLYADVSQGNVRYNIATKADISIIATAKNGNKMTKNYRSSYNVEGAFQATNKNIADAVNSVLTDTIADMAQDTSVHDFVKQNAR</sequence>
<protein>
    <submittedName>
        <fullName evidence="1">Uncharacterized lipoprotein</fullName>
    </submittedName>
</protein>
<accession>A0A2X2V538</accession>
<dbReference type="InterPro" id="IPR005619">
    <property type="entry name" value="Uncharacterised_YajG"/>
</dbReference>
<dbReference type="Proteomes" id="UP000251197">
    <property type="component" value="Unassembled WGS sequence"/>
</dbReference>
<dbReference type="Pfam" id="PF03923">
    <property type="entry name" value="Lipoprotein_16"/>
    <property type="match status" value="1"/>
</dbReference>
<organism evidence="1 2">
    <name type="scientific">Cedecea neteri</name>
    <dbReference type="NCBI Taxonomy" id="158822"/>
    <lineage>
        <taxon>Bacteria</taxon>
        <taxon>Pseudomonadati</taxon>
        <taxon>Pseudomonadota</taxon>
        <taxon>Gammaproteobacteria</taxon>
        <taxon>Enterobacterales</taxon>
        <taxon>Enterobacteriaceae</taxon>
        <taxon>Cedecea</taxon>
    </lineage>
</organism>
<reference evidence="1 2" key="1">
    <citation type="submission" date="2018-06" db="EMBL/GenBank/DDBJ databases">
        <authorList>
            <consortium name="Pathogen Informatics"/>
            <person name="Doyle S."/>
        </authorList>
    </citation>
    <scope>NUCLEOTIDE SEQUENCE [LARGE SCALE GENOMIC DNA]</scope>
    <source>
        <strain evidence="1 2">NCTC12120</strain>
    </source>
</reference>
<evidence type="ECO:0000313" key="1">
    <source>
        <dbReference type="EMBL" id="SQA97060.1"/>
    </source>
</evidence>